<keyword evidence="12" id="KW-1185">Reference proteome</keyword>
<dbReference type="Proteomes" id="UP000821837">
    <property type="component" value="Unassembled WGS sequence"/>
</dbReference>
<dbReference type="Gene3D" id="3.40.366.10">
    <property type="entry name" value="Malonyl-Coenzyme A Acyl Carrier Protein, domain 2"/>
    <property type="match status" value="1"/>
</dbReference>
<dbReference type="SUPFAM" id="SSF52151">
    <property type="entry name" value="FabD/lysophospholipase-like"/>
    <property type="match status" value="1"/>
</dbReference>
<gene>
    <name evidence="11" type="ORF">HPB52_018330</name>
</gene>
<organism evidence="11 12">
    <name type="scientific">Rhipicephalus sanguineus</name>
    <name type="common">Brown dog tick</name>
    <name type="synonym">Ixodes sanguineus</name>
    <dbReference type="NCBI Taxonomy" id="34632"/>
    <lineage>
        <taxon>Eukaryota</taxon>
        <taxon>Metazoa</taxon>
        <taxon>Ecdysozoa</taxon>
        <taxon>Arthropoda</taxon>
        <taxon>Chelicerata</taxon>
        <taxon>Arachnida</taxon>
        <taxon>Acari</taxon>
        <taxon>Parasitiformes</taxon>
        <taxon>Ixodida</taxon>
        <taxon>Ixodoidea</taxon>
        <taxon>Ixodidae</taxon>
        <taxon>Rhipicephalinae</taxon>
        <taxon>Rhipicephalus</taxon>
        <taxon>Rhipicephalus</taxon>
    </lineage>
</organism>
<evidence type="ECO:0000313" key="12">
    <source>
        <dbReference type="Proteomes" id="UP000821837"/>
    </source>
</evidence>
<keyword evidence="4" id="KW-0521">NADP</keyword>
<keyword evidence="2" id="KW-0444">Lipid biosynthesis</keyword>
<dbReference type="SUPFAM" id="SSF53901">
    <property type="entry name" value="Thiolase-like"/>
    <property type="match status" value="1"/>
</dbReference>
<dbReference type="AlphaFoldDB" id="A0A9D4PKC5"/>
<dbReference type="InterPro" id="IPR014043">
    <property type="entry name" value="Acyl_transferase_dom"/>
</dbReference>
<feature type="domain" description="Malonyl-CoA:ACP transacylase (MAT)" evidence="9">
    <location>
        <begin position="94"/>
        <end position="153"/>
    </location>
</feature>
<keyword evidence="8" id="KW-0511">Multifunctional enzyme</keyword>
<evidence type="ECO:0000256" key="2">
    <source>
        <dbReference type="ARBA" id="ARBA00022516"/>
    </source>
</evidence>
<accession>A0A9D4PKC5</accession>
<evidence type="ECO:0008006" key="13">
    <source>
        <dbReference type="Google" id="ProtNLM"/>
    </source>
</evidence>
<reference evidence="11" key="2">
    <citation type="submission" date="2021-09" db="EMBL/GenBank/DDBJ databases">
        <authorList>
            <person name="Jia N."/>
            <person name="Wang J."/>
            <person name="Shi W."/>
            <person name="Du L."/>
            <person name="Sun Y."/>
            <person name="Zhan W."/>
            <person name="Jiang J."/>
            <person name="Wang Q."/>
            <person name="Zhang B."/>
            <person name="Ji P."/>
            <person name="Sakyi L.B."/>
            <person name="Cui X."/>
            <person name="Yuan T."/>
            <person name="Jiang B."/>
            <person name="Yang W."/>
            <person name="Lam T.T.-Y."/>
            <person name="Chang Q."/>
            <person name="Ding S."/>
            <person name="Wang X."/>
            <person name="Zhu J."/>
            <person name="Ruan X."/>
            <person name="Zhao L."/>
            <person name="Wei J."/>
            <person name="Que T."/>
            <person name="Du C."/>
            <person name="Cheng J."/>
            <person name="Dai P."/>
            <person name="Han X."/>
            <person name="Huang E."/>
            <person name="Gao Y."/>
            <person name="Liu J."/>
            <person name="Shao H."/>
            <person name="Ye R."/>
            <person name="Li L."/>
            <person name="Wei W."/>
            <person name="Wang X."/>
            <person name="Wang C."/>
            <person name="Huo Q."/>
            <person name="Li W."/>
            <person name="Guo W."/>
            <person name="Chen H."/>
            <person name="Chen S."/>
            <person name="Zhou L."/>
            <person name="Zhou L."/>
            <person name="Ni X."/>
            <person name="Tian J."/>
            <person name="Zhou Y."/>
            <person name="Sheng Y."/>
            <person name="Liu T."/>
            <person name="Pan Y."/>
            <person name="Xia L."/>
            <person name="Li J."/>
            <person name="Zhao F."/>
            <person name="Cao W."/>
        </authorList>
    </citation>
    <scope>NUCLEOTIDE SEQUENCE</scope>
    <source>
        <strain evidence="11">Rsan-2018</strain>
        <tissue evidence="11">Larvae</tissue>
    </source>
</reference>
<dbReference type="InterPro" id="IPR032821">
    <property type="entry name" value="PKS_assoc"/>
</dbReference>
<dbReference type="InterPro" id="IPR050091">
    <property type="entry name" value="PKS_NRPS_Biosynth_Enz"/>
</dbReference>
<dbReference type="GO" id="GO:0004312">
    <property type="term" value="F:fatty acid synthase activity"/>
    <property type="evidence" value="ECO:0007669"/>
    <property type="project" value="TreeGrafter"/>
</dbReference>
<evidence type="ECO:0000259" key="10">
    <source>
        <dbReference type="Pfam" id="PF16197"/>
    </source>
</evidence>
<evidence type="ECO:0000256" key="5">
    <source>
        <dbReference type="ARBA" id="ARBA00023002"/>
    </source>
</evidence>
<keyword evidence="6" id="KW-0443">Lipid metabolism</keyword>
<feature type="domain" description="Polyketide synthase C-terminal extension" evidence="10">
    <location>
        <begin position="15"/>
        <end position="91"/>
    </location>
</feature>
<proteinExistence type="predicted"/>
<dbReference type="Gene3D" id="3.40.47.10">
    <property type="match status" value="1"/>
</dbReference>
<evidence type="ECO:0000256" key="1">
    <source>
        <dbReference type="ARBA" id="ARBA00022450"/>
    </source>
</evidence>
<dbReference type="GO" id="GO:0006633">
    <property type="term" value="P:fatty acid biosynthetic process"/>
    <property type="evidence" value="ECO:0007669"/>
    <property type="project" value="UniProtKB-KW"/>
</dbReference>
<evidence type="ECO:0000256" key="6">
    <source>
        <dbReference type="ARBA" id="ARBA00023098"/>
    </source>
</evidence>
<dbReference type="VEuPathDB" id="VectorBase:RSAN_031991"/>
<comment type="caution">
    <text evidence="11">The sequence shown here is derived from an EMBL/GenBank/DDBJ whole genome shotgun (WGS) entry which is preliminary data.</text>
</comment>
<dbReference type="Pfam" id="PF00698">
    <property type="entry name" value="Acyl_transf_1"/>
    <property type="match status" value="1"/>
</dbReference>
<evidence type="ECO:0000256" key="7">
    <source>
        <dbReference type="ARBA" id="ARBA00023160"/>
    </source>
</evidence>
<dbReference type="PANTHER" id="PTHR43775">
    <property type="entry name" value="FATTY ACID SYNTHASE"/>
    <property type="match status" value="1"/>
</dbReference>
<keyword evidence="1" id="KW-0596">Phosphopantetheine</keyword>
<keyword evidence="7" id="KW-0275">Fatty acid biosynthesis</keyword>
<keyword evidence="5" id="KW-0560">Oxidoreductase</keyword>
<evidence type="ECO:0000259" key="9">
    <source>
        <dbReference type="Pfam" id="PF00698"/>
    </source>
</evidence>
<evidence type="ECO:0000256" key="3">
    <source>
        <dbReference type="ARBA" id="ARBA00022832"/>
    </source>
</evidence>
<dbReference type="InterPro" id="IPR001227">
    <property type="entry name" value="Ac_transferase_dom_sf"/>
</dbReference>
<evidence type="ECO:0000256" key="4">
    <source>
        <dbReference type="ARBA" id="ARBA00022857"/>
    </source>
</evidence>
<evidence type="ECO:0000313" key="11">
    <source>
        <dbReference type="EMBL" id="KAH7944328.1"/>
    </source>
</evidence>
<dbReference type="Pfam" id="PF16197">
    <property type="entry name" value="KAsynt_C_assoc"/>
    <property type="match status" value="1"/>
</dbReference>
<dbReference type="PANTHER" id="PTHR43775:SF7">
    <property type="entry name" value="FATTY ACID SYNTHASE"/>
    <property type="match status" value="1"/>
</dbReference>
<name>A0A9D4PKC5_RHISA</name>
<dbReference type="GO" id="GO:0016491">
    <property type="term" value="F:oxidoreductase activity"/>
    <property type="evidence" value="ECO:0007669"/>
    <property type="project" value="UniProtKB-KW"/>
</dbReference>
<protein>
    <recommendedName>
        <fullName evidence="13">Fatty acid synthase</fullName>
    </recommendedName>
</protein>
<dbReference type="InterPro" id="IPR016039">
    <property type="entry name" value="Thiolase-like"/>
</dbReference>
<dbReference type="EMBL" id="JABSTV010001253">
    <property type="protein sequence ID" value="KAH7944328.1"/>
    <property type="molecule type" value="Genomic_DNA"/>
</dbReference>
<dbReference type="InterPro" id="IPR016035">
    <property type="entry name" value="Acyl_Trfase/lysoPLipase"/>
</dbReference>
<evidence type="ECO:0000256" key="8">
    <source>
        <dbReference type="ARBA" id="ARBA00023268"/>
    </source>
</evidence>
<reference evidence="11" key="1">
    <citation type="journal article" date="2020" name="Cell">
        <title>Large-Scale Comparative Analyses of Tick Genomes Elucidate Their Genetic Diversity and Vector Capacities.</title>
        <authorList>
            <consortium name="Tick Genome and Microbiome Consortium (TIGMIC)"/>
            <person name="Jia N."/>
            <person name="Wang J."/>
            <person name="Shi W."/>
            <person name="Du L."/>
            <person name="Sun Y."/>
            <person name="Zhan W."/>
            <person name="Jiang J.F."/>
            <person name="Wang Q."/>
            <person name="Zhang B."/>
            <person name="Ji P."/>
            <person name="Bell-Sakyi L."/>
            <person name="Cui X.M."/>
            <person name="Yuan T.T."/>
            <person name="Jiang B.G."/>
            <person name="Yang W.F."/>
            <person name="Lam T.T."/>
            <person name="Chang Q.C."/>
            <person name="Ding S.J."/>
            <person name="Wang X.J."/>
            <person name="Zhu J.G."/>
            <person name="Ruan X.D."/>
            <person name="Zhao L."/>
            <person name="Wei J.T."/>
            <person name="Ye R.Z."/>
            <person name="Que T.C."/>
            <person name="Du C.H."/>
            <person name="Zhou Y.H."/>
            <person name="Cheng J.X."/>
            <person name="Dai P.F."/>
            <person name="Guo W.B."/>
            <person name="Han X.H."/>
            <person name="Huang E.J."/>
            <person name="Li L.F."/>
            <person name="Wei W."/>
            <person name="Gao Y.C."/>
            <person name="Liu J.Z."/>
            <person name="Shao H.Z."/>
            <person name="Wang X."/>
            <person name="Wang C.C."/>
            <person name="Yang T.C."/>
            <person name="Huo Q.B."/>
            <person name="Li W."/>
            <person name="Chen H.Y."/>
            <person name="Chen S.E."/>
            <person name="Zhou L.G."/>
            <person name="Ni X.B."/>
            <person name="Tian J.H."/>
            <person name="Sheng Y."/>
            <person name="Liu T."/>
            <person name="Pan Y.S."/>
            <person name="Xia L.Y."/>
            <person name="Li J."/>
            <person name="Zhao F."/>
            <person name="Cao W.C."/>
        </authorList>
    </citation>
    <scope>NUCLEOTIDE SEQUENCE</scope>
    <source>
        <strain evidence="11">Rsan-2018</strain>
    </source>
</reference>
<sequence length="183" mass="19486">METGTIAANLHFKEPSTDIPSLHDGRVVVVDRPTPLDSGLVGISLQGIGGTNAHGIFEPNQGSHVDSLPREKLELPRLVLLAGRTKESLLSHAMLREKFGIDLIDLVTSAEPRNKKSIVSPVVAISAVQVALVDMLHALGLKPDGIVGHSLGEWRPRGRSGSKNALKGALGMFKETAHPNPQP</sequence>
<keyword evidence="3" id="KW-0276">Fatty acid metabolism</keyword>
<dbReference type="VEuPathDB" id="VectorBase:RSAN_043757"/>